<accession>L5KGE8</accession>
<dbReference type="InterPro" id="IPR026082">
    <property type="entry name" value="ABCA"/>
</dbReference>
<evidence type="ECO:0000256" key="1">
    <source>
        <dbReference type="SAM" id="Phobius"/>
    </source>
</evidence>
<protein>
    <submittedName>
        <fullName evidence="2">ATP-binding cassette sub-family A member 3</fullName>
    </submittedName>
</protein>
<dbReference type="InParanoid" id="L5KGE8"/>
<reference evidence="3" key="1">
    <citation type="journal article" date="2013" name="Science">
        <title>Comparative analysis of bat genomes provides insight into the evolution of flight and immunity.</title>
        <authorList>
            <person name="Zhang G."/>
            <person name="Cowled C."/>
            <person name="Shi Z."/>
            <person name="Huang Z."/>
            <person name="Bishop-Lilly K.A."/>
            <person name="Fang X."/>
            <person name="Wynne J.W."/>
            <person name="Xiong Z."/>
            <person name="Baker M.L."/>
            <person name="Zhao W."/>
            <person name="Tachedjian M."/>
            <person name="Zhu Y."/>
            <person name="Zhou P."/>
            <person name="Jiang X."/>
            <person name="Ng J."/>
            <person name="Yang L."/>
            <person name="Wu L."/>
            <person name="Xiao J."/>
            <person name="Feng Y."/>
            <person name="Chen Y."/>
            <person name="Sun X."/>
            <person name="Zhang Y."/>
            <person name="Marsh G.A."/>
            <person name="Crameri G."/>
            <person name="Broder C.C."/>
            <person name="Frey K.G."/>
            <person name="Wang L.F."/>
            <person name="Wang J."/>
        </authorList>
    </citation>
    <scope>NUCLEOTIDE SEQUENCE [LARGE SCALE GENOMIC DNA]</scope>
</reference>
<dbReference type="GO" id="GO:0005524">
    <property type="term" value="F:ATP binding"/>
    <property type="evidence" value="ECO:0007669"/>
    <property type="project" value="UniProtKB-KW"/>
</dbReference>
<keyword evidence="3" id="KW-1185">Reference proteome</keyword>
<dbReference type="AlphaFoldDB" id="L5KGE8"/>
<dbReference type="PANTHER" id="PTHR19229:SF98">
    <property type="entry name" value="PHOSPHOLIPID-TRANSPORTING ATPASE ABCA3"/>
    <property type="match status" value="1"/>
</dbReference>
<dbReference type="GO" id="GO:0140359">
    <property type="term" value="F:ABC-type transporter activity"/>
    <property type="evidence" value="ECO:0007669"/>
    <property type="project" value="InterPro"/>
</dbReference>
<dbReference type="GO" id="GO:0005319">
    <property type="term" value="F:lipid transporter activity"/>
    <property type="evidence" value="ECO:0007669"/>
    <property type="project" value="TreeGrafter"/>
</dbReference>
<keyword evidence="1" id="KW-0812">Transmembrane</keyword>
<keyword evidence="1" id="KW-0472">Membrane</keyword>
<dbReference type="Proteomes" id="UP000010552">
    <property type="component" value="Unassembled WGS sequence"/>
</dbReference>
<keyword evidence="1" id="KW-1133">Transmembrane helix</keyword>
<keyword evidence="2" id="KW-0547">Nucleotide-binding</keyword>
<evidence type="ECO:0000313" key="3">
    <source>
        <dbReference type="Proteomes" id="UP000010552"/>
    </source>
</evidence>
<dbReference type="STRING" id="9402.L5KGE8"/>
<dbReference type="GO" id="GO:0016020">
    <property type="term" value="C:membrane"/>
    <property type="evidence" value="ECO:0007669"/>
    <property type="project" value="InterPro"/>
</dbReference>
<organism evidence="2 3">
    <name type="scientific">Pteropus alecto</name>
    <name type="common">Black flying fox</name>
    <dbReference type="NCBI Taxonomy" id="9402"/>
    <lineage>
        <taxon>Eukaryota</taxon>
        <taxon>Metazoa</taxon>
        <taxon>Chordata</taxon>
        <taxon>Craniata</taxon>
        <taxon>Vertebrata</taxon>
        <taxon>Euteleostomi</taxon>
        <taxon>Mammalia</taxon>
        <taxon>Eutheria</taxon>
        <taxon>Laurasiatheria</taxon>
        <taxon>Chiroptera</taxon>
        <taxon>Yinpterochiroptera</taxon>
        <taxon>Pteropodoidea</taxon>
        <taxon>Pteropodidae</taxon>
        <taxon>Pteropodinae</taxon>
        <taxon>Pteropus</taxon>
    </lineage>
</organism>
<name>L5KGE8_PTEAL</name>
<keyword evidence="2" id="KW-0067">ATP-binding</keyword>
<feature type="transmembrane region" description="Helical" evidence="1">
    <location>
        <begin position="21"/>
        <end position="42"/>
    </location>
</feature>
<sequence>MAVLRQLALLLWKNYTLQKRKVLVTVLELLLPLLFSGILIWLRLKIQSENVPKATIYSTQSIQELPLFFSFPPPGDAWELAYIPSQSDAVKTITETARRALVINMRLRGFPSEKDFEDYIKYDNRSSNVLAAVVFEHTFNHSKDPLPLADRGNARPLMVENLVRSTFQAALPTEVLTGYIREGFLAVQHAVDRAIMQYHANASTNQLFEKLTVIAKRFPYPPFISDPFLVAIQYQLPLLLMLSFTYTSLTIIRAVVQEKERKLKVAPDSLVSLSVQEQSFLTTPPDSQTGTFEEGLTRYHYAPILPVGAITPHNNPFQNSKRGHSASGF</sequence>
<gene>
    <name evidence="2" type="ORF">PAL_GLEAN10011683</name>
</gene>
<dbReference type="EMBL" id="KB030715">
    <property type="protein sequence ID" value="ELK10774.1"/>
    <property type="molecule type" value="Genomic_DNA"/>
</dbReference>
<proteinExistence type="predicted"/>
<dbReference type="PANTHER" id="PTHR19229">
    <property type="entry name" value="ATP-BINDING CASSETTE TRANSPORTER SUBFAMILY A ABCA"/>
    <property type="match status" value="1"/>
</dbReference>
<evidence type="ECO:0000313" key="2">
    <source>
        <dbReference type="EMBL" id="ELK10774.1"/>
    </source>
</evidence>